<evidence type="ECO:0000313" key="2">
    <source>
        <dbReference type="EMBL" id="ALG04371.1"/>
    </source>
</evidence>
<dbReference type="AlphaFoldDB" id="A0A0N9HR41"/>
<feature type="compositionally biased region" description="Low complexity" evidence="1">
    <location>
        <begin position="15"/>
        <end position="24"/>
    </location>
</feature>
<dbReference type="GO" id="GO:0003677">
    <property type="term" value="F:DNA binding"/>
    <property type="evidence" value="ECO:0007669"/>
    <property type="project" value="UniProtKB-KW"/>
</dbReference>
<keyword evidence="2" id="KW-0371">Homeobox</keyword>
<name>A0A0N9HR41_9BASI</name>
<accession>A0A0N9HR41</accession>
<sequence>MPRFPSCHARTRTQPSSSPSLSHSALNARPRKRPRVTVSQSPLVMDQIVRLELLASQQAFWHAVKTRDEEAFAEGWTQTVQRATLAVQSGALSYSTLILLRTVLSQVAIVASHLHDYEAAARQTTDRNLVQVQELLKDVSSENSTALRSTEAPAVPSRLPFAPNDLLAPYRRWFLDHFSYPYLTTADK</sequence>
<reference evidence="2" key="1">
    <citation type="submission" date="2015-04" db="EMBL/GenBank/DDBJ databases">
        <title>Genomic Architecture Underlying Sex-Determination in the yeast Leucosporidium scottii: New Insights into the Evolution of Mating Systems in basidiomycetes.</title>
        <authorList>
            <person name="Maia T.M."/>
            <person name="Lopes S."/>
            <person name="Almeida J.M.G.C.F."/>
            <person name="Rosa L.H."/>
            <person name="Sampaio J.P."/>
            <person name="Goncalves P."/>
            <person name="Coelho M.A."/>
        </authorList>
    </citation>
    <scope>NUCLEOTIDE SEQUENCE</scope>
    <source>
        <strain evidence="2">CRUB 1215</strain>
    </source>
</reference>
<organism evidence="2">
    <name type="scientific">Leucosporidium creatinivorum</name>
    <dbReference type="NCBI Taxonomy" id="106004"/>
    <lineage>
        <taxon>Eukaryota</taxon>
        <taxon>Fungi</taxon>
        <taxon>Dikarya</taxon>
        <taxon>Basidiomycota</taxon>
        <taxon>Pucciniomycotina</taxon>
        <taxon>Microbotryomycetes</taxon>
        <taxon>Leucosporidiales</taxon>
        <taxon>Leucosporidium</taxon>
    </lineage>
</organism>
<evidence type="ECO:0000256" key="1">
    <source>
        <dbReference type="SAM" id="MobiDB-lite"/>
    </source>
</evidence>
<proteinExistence type="predicted"/>
<protein>
    <submittedName>
        <fullName evidence="2">Homeodomain transcription factor HD1</fullName>
    </submittedName>
</protein>
<keyword evidence="2" id="KW-0238">DNA-binding</keyword>
<dbReference type="EMBL" id="KR229939">
    <property type="protein sequence ID" value="ALG04371.1"/>
    <property type="molecule type" value="Genomic_DNA"/>
</dbReference>
<feature type="non-terminal residue" evidence="2">
    <location>
        <position position="188"/>
    </location>
</feature>
<feature type="region of interest" description="Disordered" evidence="1">
    <location>
        <begin position="1"/>
        <end position="39"/>
    </location>
</feature>
<gene>
    <name evidence="2" type="primary">HD1</name>
</gene>